<feature type="transmembrane region" description="Helical" evidence="1">
    <location>
        <begin position="100"/>
        <end position="122"/>
    </location>
</feature>
<keyword evidence="1" id="KW-0812">Transmembrane</keyword>
<dbReference type="RefSeq" id="WP_074671856.1">
    <property type="nucleotide sequence ID" value="NZ_FNQG01000005.1"/>
</dbReference>
<dbReference type="AlphaFoldDB" id="A0A1H3XF75"/>
<keyword evidence="1" id="KW-0472">Membrane</keyword>
<reference evidence="2 3" key="1">
    <citation type="submission" date="2016-10" db="EMBL/GenBank/DDBJ databases">
        <authorList>
            <person name="de Groot N.N."/>
        </authorList>
    </citation>
    <scope>NUCLEOTIDE SEQUENCE [LARGE SCALE GENOMIC DNA]</scope>
    <source>
        <strain evidence="2 3">DSM 2872</strain>
    </source>
</reference>
<dbReference type="InterPro" id="IPR031617">
    <property type="entry name" value="PelG"/>
</dbReference>
<feature type="transmembrane region" description="Helical" evidence="1">
    <location>
        <begin position="134"/>
        <end position="155"/>
    </location>
</feature>
<sequence>MAGVGFELKKLFTARTAAGHIKAYSYSAIITAGPFALMTSMVLAVQSLFAYYGIEGEASQVFVASVVYAFVFSQILSAGFIMVLTRYLADSLSLGRFENVTASLFGMGAIITVLGAVAAGIFFWDKPLPLLTKWLGYLFFAELLLAWTESVYLSAVKRYSRLLISYLAGVLVSIFLVWIFLTQTSLQPEQSGLLAMDIGMGLINLLFLLHITSYFGLNKGGQNFAFLPYFERHWRLFLTATCYMLGLFLPNIIIWQGDWGVLVGGTYLYSPIYDVVTFYAFLSILPLMTMFVVTVETNFYERYAHYFAYITQKGNFREIDDARKDLLHTLWFELRHITEFQLVFTLVALAVGNYLLSWSGITYNQVNMYNVLLFGAFFTGLLQLVYILLVYFDYQKSVLSLSAVFFLSNLLLGLWGLYYGGSYSYGFTFFLAAALSFIWAFVKLNHFAQRINYLVFCSQPVFYRSTSGILTRFTLWLYGDKYVNLETARSDNHENKP</sequence>
<feature type="transmembrane region" description="Helical" evidence="1">
    <location>
        <begin position="193"/>
        <end position="215"/>
    </location>
</feature>
<feature type="transmembrane region" description="Helical" evidence="1">
    <location>
        <begin position="342"/>
        <end position="363"/>
    </location>
</feature>
<dbReference type="Pfam" id="PF16933">
    <property type="entry name" value="PelG"/>
    <property type="match status" value="1"/>
</dbReference>
<keyword evidence="1" id="KW-1133">Transmembrane helix</keyword>
<dbReference type="OrthoDB" id="37830at2"/>
<feature type="transmembrane region" description="Helical" evidence="1">
    <location>
        <begin position="66"/>
        <end position="88"/>
    </location>
</feature>
<evidence type="ECO:0000313" key="3">
    <source>
        <dbReference type="Proteomes" id="UP000183469"/>
    </source>
</evidence>
<accession>A0A1H3XF75</accession>
<feature type="transmembrane region" description="Helical" evidence="1">
    <location>
        <begin position="236"/>
        <end position="256"/>
    </location>
</feature>
<feature type="transmembrane region" description="Helical" evidence="1">
    <location>
        <begin position="276"/>
        <end position="295"/>
    </location>
</feature>
<name>A0A1H3XF75_SELRU</name>
<organism evidence="2 3">
    <name type="scientific">Selenomonas ruminantium</name>
    <dbReference type="NCBI Taxonomy" id="971"/>
    <lineage>
        <taxon>Bacteria</taxon>
        <taxon>Bacillati</taxon>
        <taxon>Bacillota</taxon>
        <taxon>Negativicutes</taxon>
        <taxon>Selenomonadales</taxon>
        <taxon>Selenomonadaceae</taxon>
        <taxon>Selenomonas</taxon>
    </lineage>
</organism>
<dbReference type="EMBL" id="FNQG01000005">
    <property type="protein sequence ID" value="SDZ97999.1"/>
    <property type="molecule type" value="Genomic_DNA"/>
</dbReference>
<proteinExistence type="predicted"/>
<evidence type="ECO:0000256" key="1">
    <source>
        <dbReference type="SAM" id="Phobius"/>
    </source>
</evidence>
<feature type="transmembrane region" description="Helical" evidence="1">
    <location>
        <begin position="369"/>
        <end position="391"/>
    </location>
</feature>
<dbReference type="Proteomes" id="UP000183469">
    <property type="component" value="Unassembled WGS sequence"/>
</dbReference>
<protein>
    <submittedName>
        <fullName evidence="2">Uncharacterized membrane protein</fullName>
    </submittedName>
</protein>
<feature type="transmembrane region" description="Helical" evidence="1">
    <location>
        <begin position="398"/>
        <end position="417"/>
    </location>
</feature>
<feature type="transmembrane region" description="Helical" evidence="1">
    <location>
        <begin position="423"/>
        <end position="442"/>
    </location>
</feature>
<feature type="transmembrane region" description="Helical" evidence="1">
    <location>
        <begin position="162"/>
        <end position="181"/>
    </location>
</feature>
<gene>
    <name evidence="2" type="ORF">SAMN05660648_01475</name>
</gene>
<evidence type="ECO:0000313" key="2">
    <source>
        <dbReference type="EMBL" id="SDZ97999.1"/>
    </source>
</evidence>